<organism evidence="3 4">
    <name type="scientific">Rotaria sordida</name>
    <dbReference type="NCBI Taxonomy" id="392033"/>
    <lineage>
        <taxon>Eukaryota</taxon>
        <taxon>Metazoa</taxon>
        <taxon>Spiralia</taxon>
        <taxon>Gnathifera</taxon>
        <taxon>Rotifera</taxon>
        <taxon>Eurotatoria</taxon>
        <taxon>Bdelloidea</taxon>
        <taxon>Philodinida</taxon>
        <taxon>Philodinidae</taxon>
        <taxon>Rotaria</taxon>
    </lineage>
</organism>
<sequence length="241" mass="28130">MQGILSPKIKIVIGPFVHAMPENINRNLGPRFDSMDEMIRWFNYWLKDNNRNNDILNQPDITLFIRRNLTTGNYRYEPQWTISRQRIKRMYMNKGQILSEQGISTVEEKCVNNKVDTLEYRSWIGFEGGRWLDGLTGDQRILDENCLVYQTDPIQETIKIIDFVNVSLQVSATASLADWILRLLDVDIDGRVLIVTTGAINGAQREILPLNLEPNHPYIITIRLHFTTWSYFIDHHIRLAI</sequence>
<dbReference type="EMBL" id="CAJNOL010001087">
    <property type="protein sequence ID" value="CAF1284193.1"/>
    <property type="molecule type" value="Genomic_DNA"/>
</dbReference>
<proteinExistence type="predicted"/>
<keyword evidence="4" id="KW-1185">Reference proteome</keyword>
<dbReference type="SUPFAM" id="SSF49785">
    <property type="entry name" value="Galactose-binding domain-like"/>
    <property type="match status" value="1"/>
</dbReference>
<protein>
    <recommendedName>
        <fullName evidence="1">Xaa-Pro dipeptidyl-peptidase C-terminal domain-containing protein</fullName>
    </recommendedName>
</protein>
<evidence type="ECO:0000259" key="1">
    <source>
        <dbReference type="SMART" id="SM00939"/>
    </source>
</evidence>
<dbReference type="EMBL" id="CAJNOH010000280">
    <property type="protein sequence ID" value="CAF0981908.1"/>
    <property type="molecule type" value="Genomic_DNA"/>
</dbReference>
<dbReference type="GO" id="GO:0008239">
    <property type="term" value="F:dipeptidyl-peptidase activity"/>
    <property type="evidence" value="ECO:0007669"/>
    <property type="project" value="InterPro"/>
</dbReference>
<name>A0A815CES3_9BILA</name>
<dbReference type="InterPro" id="IPR008979">
    <property type="entry name" value="Galactose-bd-like_sf"/>
</dbReference>
<comment type="caution">
    <text evidence="3">The sequence shown here is derived from an EMBL/GenBank/DDBJ whole genome shotgun (WGS) entry which is preliminary data.</text>
</comment>
<evidence type="ECO:0000313" key="4">
    <source>
        <dbReference type="Proteomes" id="UP000663870"/>
    </source>
</evidence>
<dbReference type="AlphaFoldDB" id="A0A815CES3"/>
<dbReference type="Gene3D" id="2.60.120.260">
    <property type="entry name" value="Galactose-binding domain-like"/>
    <property type="match status" value="1"/>
</dbReference>
<dbReference type="NCBIfam" id="TIGR00976">
    <property type="entry name" value="CocE_NonD"/>
    <property type="match status" value="1"/>
</dbReference>
<dbReference type="Proteomes" id="UP000663854">
    <property type="component" value="Unassembled WGS sequence"/>
</dbReference>
<dbReference type="SMART" id="SM00939">
    <property type="entry name" value="PepX_C"/>
    <property type="match status" value="1"/>
</dbReference>
<evidence type="ECO:0000313" key="2">
    <source>
        <dbReference type="EMBL" id="CAF0981908.1"/>
    </source>
</evidence>
<accession>A0A815CES3</accession>
<reference evidence="3" key="1">
    <citation type="submission" date="2021-02" db="EMBL/GenBank/DDBJ databases">
        <authorList>
            <person name="Nowell W R."/>
        </authorList>
    </citation>
    <scope>NUCLEOTIDE SEQUENCE</scope>
</reference>
<dbReference type="InterPro" id="IPR013736">
    <property type="entry name" value="Xaa-Pro_dipept_C"/>
</dbReference>
<dbReference type="Pfam" id="PF08530">
    <property type="entry name" value="PepX_C"/>
    <property type="match status" value="1"/>
</dbReference>
<evidence type="ECO:0000313" key="3">
    <source>
        <dbReference type="EMBL" id="CAF1284193.1"/>
    </source>
</evidence>
<dbReference type="InterPro" id="IPR005674">
    <property type="entry name" value="CocE/Ser_esterase"/>
</dbReference>
<gene>
    <name evidence="3" type="ORF">JXQ802_LOCUS28651</name>
    <name evidence="2" type="ORF">PYM288_LOCUS13660</name>
</gene>
<feature type="domain" description="Xaa-Pro dipeptidyl-peptidase C-terminal" evidence="1">
    <location>
        <begin position="39"/>
        <end position="241"/>
    </location>
</feature>
<dbReference type="Proteomes" id="UP000663870">
    <property type="component" value="Unassembled WGS sequence"/>
</dbReference>